<evidence type="ECO:0000256" key="4">
    <source>
        <dbReference type="ARBA" id="ARBA00022989"/>
    </source>
</evidence>
<dbReference type="PANTHER" id="PTHR45649:SF26">
    <property type="entry name" value="OS04G0435100 PROTEIN"/>
    <property type="match status" value="1"/>
</dbReference>
<feature type="transmembrane region" description="Helical" evidence="6">
    <location>
        <begin position="180"/>
        <end position="201"/>
    </location>
</feature>
<name>A0A2A9CRQ9_9ACTN</name>
<dbReference type="AlphaFoldDB" id="A0A2A9CRQ9"/>
<dbReference type="Pfam" id="PF13520">
    <property type="entry name" value="AA_permease_2"/>
    <property type="match status" value="1"/>
</dbReference>
<dbReference type="PANTHER" id="PTHR45649">
    <property type="entry name" value="AMINO-ACID PERMEASE BAT1"/>
    <property type="match status" value="1"/>
</dbReference>
<protein>
    <submittedName>
        <fullName evidence="7">Amino acid/polyamine/organocation transporter (APC superfamily)</fullName>
    </submittedName>
</protein>
<evidence type="ECO:0000256" key="3">
    <source>
        <dbReference type="ARBA" id="ARBA00022692"/>
    </source>
</evidence>
<keyword evidence="4 6" id="KW-1133">Transmembrane helix</keyword>
<keyword evidence="8" id="KW-1185">Reference proteome</keyword>
<dbReference type="EMBL" id="PDJC01000001">
    <property type="protein sequence ID" value="PFG17114.1"/>
    <property type="molecule type" value="Genomic_DNA"/>
</dbReference>
<gene>
    <name evidence="7" type="ORF">ATK74_1675</name>
</gene>
<dbReference type="RefSeq" id="WP_098460573.1">
    <property type="nucleotide sequence ID" value="NZ_PDJC01000001.1"/>
</dbReference>
<comment type="caution">
    <text evidence="7">The sequence shown here is derived from an EMBL/GenBank/DDBJ whole genome shotgun (WGS) entry which is preliminary data.</text>
</comment>
<feature type="transmembrane region" description="Helical" evidence="6">
    <location>
        <begin position="66"/>
        <end position="88"/>
    </location>
</feature>
<dbReference type="InterPro" id="IPR002293">
    <property type="entry name" value="AA/rel_permease1"/>
</dbReference>
<feature type="transmembrane region" description="Helical" evidence="6">
    <location>
        <begin position="221"/>
        <end position="242"/>
    </location>
</feature>
<feature type="transmembrane region" description="Helical" evidence="6">
    <location>
        <begin position="263"/>
        <end position="285"/>
    </location>
</feature>
<evidence type="ECO:0000256" key="1">
    <source>
        <dbReference type="ARBA" id="ARBA00004141"/>
    </source>
</evidence>
<reference evidence="7 8" key="1">
    <citation type="submission" date="2017-10" db="EMBL/GenBank/DDBJ databases">
        <title>Sequencing the genomes of 1000 actinobacteria strains.</title>
        <authorList>
            <person name="Klenk H.-P."/>
        </authorList>
    </citation>
    <scope>NUCLEOTIDE SEQUENCE [LARGE SCALE GENOMIC DNA]</scope>
    <source>
        <strain evidence="7 8">DSM 15597</strain>
    </source>
</reference>
<feature type="transmembrane region" description="Helical" evidence="6">
    <location>
        <begin position="457"/>
        <end position="477"/>
    </location>
</feature>
<accession>A0A2A9CRQ9</accession>
<evidence type="ECO:0000256" key="5">
    <source>
        <dbReference type="ARBA" id="ARBA00023136"/>
    </source>
</evidence>
<dbReference type="GO" id="GO:0022857">
    <property type="term" value="F:transmembrane transporter activity"/>
    <property type="evidence" value="ECO:0007669"/>
    <property type="project" value="InterPro"/>
</dbReference>
<keyword evidence="2" id="KW-0813">Transport</keyword>
<comment type="subcellular location">
    <subcellularLocation>
        <location evidence="1">Membrane</location>
        <topology evidence="1">Multi-pass membrane protein</topology>
    </subcellularLocation>
</comment>
<feature type="transmembrane region" description="Helical" evidence="6">
    <location>
        <begin position="109"/>
        <end position="129"/>
    </location>
</feature>
<sequence length="494" mass="52535">MSDPVTQPKPAVADEADAHVANAGYKQQFKRTLGRFESFAVAFSFISITTGLFSTFGVVLNSSGPAGIWTWPIATVGTILVALVYGMLASRIPLSGFSYQWASRLANPVVGWWFGWVSFAFLTSVTISVDYAFSQVALFPLLGWEYDPLKGAIATAIVMVLQALLIIWSTPILTKINNAAVGAELIAMIGLTVMIAIAVIAAGNGDIGNWTATGVAPTEGYFGWLGPFMMAFLLGAYTLVGWESAANLSEETKNPKKVIPAAMVRSVLVSGVVGTLFLMAISAGIGGDLEKISASTSPVADIIGRTVGHTLEVVMLVVVCVAIFACGLVIMTSNSRLIYAMARDGRIPFAETFTKVPRSTGGPIWATVLAAAASILVTLGFYANADALAGFLGAGTLMPALLYAATVILYIATRRKFTHSPDDFQLGKWEWPVVIGACIWLTVELAILIIPEAFRVAQYYAIGTILLGGVVFAILWFTRRDSLTSEVGTDVSQL</sequence>
<dbReference type="OrthoDB" id="8274074at2"/>
<feature type="transmembrane region" description="Helical" evidence="6">
    <location>
        <begin position="433"/>
        <end position="451"/>
    </location>
</feature>
<evidence type="ECO:0000313" key="7">
    <source>
        <dbReference type="EMBL" id="PFG17114.1"/>
    </source>
</evidence>
<proteinExistence type="predicted"/>
<evidence type="ECO:0000313" key="8">
    <source>
        <dbReference type="Proteomes" id="UP000226079"/>
    </source>
</evidence>
<dbReference type="GO" id="GO:0016020">
    <property type="term" value="C:membrane"/>
    <property type="evidence" value="ECO:0007669"/>
    <property type="project" value="UniProtKB-SubCell"/>
</dbReference>
<organism evidence="7 8">
    <name type="scientific">Propionicimonas paludicola</name>
    <dbReference type="NCBI Taxonomy" id="185243"/>
    <lineage>
        <taxon>Bacteria</taxon>
        <taxon>Bacillati</taxon>
        <taxon>Actinomycetota</taxon>
        <taxon>Actinomycetes</taxon>
        <taxon>Propionibacteriales</taxon>
        <taxon>Nocardioidaceae</taxon>
        <taxon>Propionicimonas</taxon>
    </lineage>
</organism>
<dbReference type="Gene3D" id="1.20.1740.10">
    <property type="entry name" value="Amino acid/polyamine transporter I"/>
    <property type="match status" value="1"/>
</dbReference>
<evidence type="ECO:0000256" key="2">
    <source>
        <dbReference type="ARBA" id="ARBA00022448"/>
    </source>
</evidence>
<feature type="transmembrane region" description="Helical" evidence="6">
    <location>
        <begin position="313"/>
        <end position="333"/>
    </location>
</feature>
<feature type="transmembrane region" description="Helical" evidence="6">
    <location>
        <begin position="364"/>
        <end position="383"/>
    </location>
</feature>
<dbReference type="Proteomes" id="UP000226079">
    <property type="component" value="Unassembled WGS sequence"/>
</dbReference>
<keyword evidence="3 6" id="KW-0812">Transmembrane</keyword>
<evidence type="ECO:0000256" key="6">
    <source>
        <dbReference type="SAM" id="Phobius"/>
    </source>
</evidence>
<feature type="transmembrane region" description="Helical" evidence="6">
    <location>
        <begin position="149"/>
        <end position="168"/>
    </location>
</feature>
<feature type="transmembrane region" description="Helical" evidence="6">
    <location>
        <begin position="389"/>
        <end position="412"/>
    </location>
</feature>
<dbReference type="PIRSF" id="PIRSF006060">
    <property type="entry name" value="AA_transporter"/>
    <property type="match status" value="1"/>
</dbReference>
<keyword evidence="5 6" id="KW-0472">Membrane</keyword>
<feature type="transmembrane region" description="Helical" evidence="6">
    <location>
        <begin position="39"/>
        <end position="60"/>
    </location>
</feature>